<evidence type="ECO:0008006" key="4">
    <source>
        <dbReference type="Google" id="ProtNLM"/>
    </source>
</evidence>
<feature type="transmembrane region" description="Helical" evidence="1">
    <location>
        <begin position="193"/>
        <end position="214"/>
    </location>
</feature>
<keyword evidence="3" id="KW-1185">Reference proteome</keyword>
<keyword evidence="1" id="KW-0472">Membrane</keyword>
<reference evidence="3" key="1">
    <citation type="journal article" date="2019" name="Int. J. Syst. Evol. Microbiol.">
        <title>The Global Catalogue of Microorganisms (GCM) 10K type strain sequencing project: providing services to taxonomists for standard genome sequencing and annotation.</title>
        <authorList>
            <consortium name="The Broad Institute Genomics Platform"/>
            <consortium name="The Broad Institute Genome Sequencing Center for Infectious Disease"/>
            <person name="Wu L."/>
            <person name="Ma J."/>
        </authorList>
    </citation>
    <scope>NUCLEOTIDE SEQUENCE [LARGE SCALE GENOMIC DNA]</scope>
    <source>
        <strain evidence="3">NBRC 15640</strain>
    </source>
</reference>
<feature type="transmembrane region" description="Helical" evidence="1">
    <location>
        <begin position="21"/>
        <end position="39"/>
    </location>
</feature>
<feature type="transmembrane region" description="Helical" evidence="1">
    <location>
        <begin position="157"/>
        <end position="181"/>
    </location>
</feature>
<keyword evidence="1" id="KW-0812">Transmembrane</keyword>
<dbReference type="EMBL" id="BSNX01000037">
    <property type="protein sequence ID" value="GLQ73660.1"/>
    <property type="molecule type" value="Genomic_DNA"/>
</dbReference>
<comment type="caution">
    <text evidence="2">The sequence shown here is derived from an EMBL/GenBank/DDBJ whole genome shotgun (WGS) entry which is preliminary data.</text>
</comment>
<proteinExistence type="predicted"/>
<sequence length="228" mass="25845">MDIFKIIQESWNYYARHIQGVFLIMIPVIAIVDLFYALNPVDFEDMSNAQGIMISLIPFVLLPLYQAALVVLFQSRYDGATLTTSQCYNFGSQAFVRLLVMYILMGIAILFGMMLLIIPGIYLIGRFCLAEFYCVLEKKTYTQALSSSWAATKEHQWPILGGYLLVALLQAMPTYFISILLSVLEIDNMVVDFFVGAISSVLLVLITAYTFRVYSFVKDNEPKITETV</sequence>
<dbReference type="Proteomes" id="UP001156690">
    <property type="component" value="Unassembled WGS sequence"/>
</dbReference>
<evidence type="ECO:0000313" key="2">
    <source>
        <dbReference type="EMBL" id="GLQ73660.1"/>
    </source>
</evidence>
<dbReference type="AlphaFoldDB" id="A0AAV5NSL5"/>
<dbReference type="RefSeq" id="WP_126608424.1">
    <property type="nucleotide sequence ID" value="NZ_AP025144.1"/>
</dbReference>
<name>A0AAV5NSL5_9VIBR</name>
<evidence type="ECO:0000256" key="1">
    <source>
        <dbReference type="SAM" id="Phobius"/>
    </source>
</evidence>
<evidence type="ECO:0000313" key="3">
    <source>
        <dbReference type="Proteomes" id="UP001156690"/>
    </source>
</evidence>
<protein>
    <recommendedName>
        <fullName evidence="4">Glycerophosphoryl diester phosphodiesterase membrane domain-containing protein</fullName>
    </recommendedName>
</protein>
<feature type="transmembrane region" description="Helical" evidence="1">
    <location>
        <begin position="94"/>
        <end position="111"/>
    </location>
</feature>
<organism evidence="2 3">
    <name type="scientific">Vibrio penaeicida</name>
    <dbReference type="NCBI Taxonomy" id="104609"/>
    <lineage>
        <taxon>Bacteria</taxon>
        <taxon>Pseudomonadati</taxon>
        <taxon>Pseudomonadota</taxon>
        <taxon>Gammaproteobacteria</taxon>
        <taxon>Vibrionales</taxon>
        <taxon>Vibrionaceae</taxon>
        <taxon>Vibrio</taxon>
    </lineage>
</organism>
<keyword evidence="1" id="KW-1133">Transmembrane helix</keyword>
<feature type="transmembrane region" description="Helical" evidence="1">
    <location>
        <begin position="51"/>
        <end position="73"/>
    </location>
</feature>
<gene>
    <name evidence="2" type="ORF">GCM10007932_30200</name>
</gene>
<accession>A0AAV5NSL5</accession>